<protein>
    <submittedName>
        <fullName evidence="4">Recombinase family protein</fullName>
    </submittedName>
</protein>
<dbReference type="InterPro" id="IPR050639">
    <property type="entry name" value="SSR_resolvase"/>
</dbReference>
<dbReference type="PROSITE" id="PS51737">
    <property type="entry name" value="RECOMBINASE_DNA_BIND"/>
    <property type="match status" value="1"/>
</dbReference>
<evidence type="ECO:0000313" key="4">
    <source>
        <dbReference type="EMBL" id="MBS5331359.1"/>
    </source>
</evidence>
<dbReference type="InterPro" id="IPR011109">
    <property type="entry name" value="DNA_bind_recombinase_dom"/>
</dbReference>
<feature type="domain" description="Resolvase/invertase-type recombinase catalytic" evidence="2">
    <location>
        <begin position="12"/>
        <end position="156"/>
    </location>
</feature>
<dbReference type="GO" id="GO:0000150">
    <property type="term" value="F:DNA strand exchange activity"/>
    <property type="evidence" value="ECO:0007669"/>
    <property type="project" value="InterPro"/>
</dbReference>
<proteinExistence type="predicted"/>
<evidence type="ECO:0000259" key="2">
    <source>
        <dbReference type="PROSITE" id="PS51736"/>
    </source>
</evidence>
<gene>
    <name evidence="4" type="ORF">KHY36_02370</name>
</gene>
<dbReference type="Pfam" id="PF07508">
    <property type="entry name" value="Recombinase"/>
    <property type="match status" value="1"/>
</dbReference>
<organism evidence="4 5">
    <name type="scientific">Subdoligranulum variabile</name>
    <dbReference type="NCBI Taxonomy" id="214851"/>
    <lineage>
        <taxon>Bacteria</taxon>
        <taxon>Bacillati</taxon>
        <taxon>Bacillota</taxon>
        <taxon>Clostridia</taxon>
        <taxon>Eubacteriales</taxon>
        <taxon>Oscillospiraceae</taxon>
        <taxon>Subdoligranulum</taxon>
    </lineage>
</organism>
<dbReference type="InterPro" id="IPR038109">
    <property type="entry name" value="DNA_bind_recomb_sf"/>
</dbReference>
<dbReference type="PANTHER" id="PTHR30461">
    <property type="entry name" value="DNA-INVERTASE FROM LAMBDOID PROPHAGE"/>
    <property type="match status" value="1"/>
</dbReference>
<sequence length="528" mass="60278">MKKRINTNSAARAVIYARYSSANQRDCSIEQQVEKCRELAAREGVTVIEIYADRAISGKTDRRPNFQRMMKDASLRQFDVVLAWKSNRMGRNMLQAMMNEEQLRSNGIRTIYAEEDFDDTAAGRFALRNMMNVNQFYSENMAEDISRGLMDNASKCMSNGSLPLGYKTGKDQKVVLDEAEAAIVQEIFTRVSCYEPFIDIARDLNRRGIKTKKGAEWGRSSFHTICRNERYRGIYIYRDIRVEGGMPRIVSDELFYKVQEVLKVKKNPQGRRKRSGYEEYLLTGKLYCGHCGSPMTGIAGTSKTGAMHYYYTCQKRRTDHSCDKKAVRRDQIEKAVAIAIQQQLLTDENIQMMADETMAYNARTEIKYRLQSLQQQLYSNETSTANIMKAIEMGIITDTTKARLLALEQEHGQLLAKIDTAKAEMVPINREDFVSLLDIYRTGDVNNKKYLAALFDTFLVRVDLYDDHFKITFDPTGGKMPVDIPIGAEDSPESPGDSPESSDFEASPQDAEKFVLALHNRTKRKPRT</sequence>
<reference evidence="4" key="1">
    <citation type="submission" date="2021-02" db="EMBL/GenBank/DDBJ databases">
        <title>Infant gut strain persistence is associated with maternal origin, phylogeny, and functional potential including surface adhesion and iron acquisition.</title>
        <authorList>
            <person name="Lou Y.C."/>
        </authorList>
    </citation>
    <scope>NUCLEOTIDE SEQUENCE</scope>
    <source>
        <strain evidence="4">L3_101_000M1_dasL3_101_000M1_concoct_87</strain>
    </source>
</reference>
<dbReference type="PANTHER" id="PTHR30461:SF23">
    <property type="entry name" value="DNA RECOMBINASE-RELATED"/>
    <property type="match status" value="1"/>
</dbReference>
<dbReference type="InterPro" id="IPR006119">
    <property type="entry name" value="Resolv_N"/>
</dbReference>
<dbReference type="InterPro" id="IPR025827">
    <property type="entry name" value="Zn_ribbon_recom_dom"/>
</dbReference>
<dbReference type="Proteomes" id="UP000759273">
    <property type="component" value="Unassembled WGS sequence"/>
</dbReference>
<dbReference type="GO" id="GO:0003677">
    <property type="term" value="F:DNA binding"/>
    <property type="evidence" value="ECO:0007669"/>
    <property type="project" value="InterPro"/>
</dbReference>
<dbReference type="AlphaFoldDB" id="A0A943DAN1"/>
<dbReference type="SUPFAM" id="SSF53041">
    <property type="entry name" value="Resolvase-like"/>
    <property type="match status" value="1"/>
</dbReference>
<dbReference type="Gene3D" id="3.90.1750.20">
    <property type="entry name" value="Putative Large Serine Recombinase, Chain B, Domain 2"/>
    <property type="match status" value="1"/>
</dbReference>
<comment type="caution">
    <text evidence="4">The sequence shown here is derived from an EMBL/GenBank/DDBJ whole genome shotgun (WGS) entry which is preliminary data.</text>
</comment>
<evidence type="ECO:0000256" key="1">
    <source>
        <dbReference type="SAM" id="MobiDB-lite"/>
    </source>
</evidence>
<dbReference type="EMBL" id="JAGZGG010000003">
    <property type="protein sequence ID" value="MBS5331359.1"/>
    <property type="molecule type" value="Genomic_DNA"/>
</dbReference>
<dbReference type="InterPro" id="IPR036162">
    <property type="entry name" value="Resolvase-like_N_sf"/>
</dbReference>
<name>A0A943DAN1_9FIRM</name>
<dbReference type="Gene3D" id="3.40.50.1390">
    <property type="entry name" value="Resolvase, N-terminal catalytic domain"/>
    <property type="match status" value="1"/>
</dbReference>
<accession>A0A943DAN1</accession>
<dbReference type="CDD" id="cd00338">
    <property type="entry name" value="Ser_Recombinase"/>
    <property type="match status" value="1"/>
</dbReference>
<feature type="region of interest" description="Disordered" evidence="1">
    <location>
        <begin position="481"/>
        <end position="508"/>
    </location>
</feature>
<feature type="domain" description="Recombinase" evidence="3">
    <location>
        <begin position="163"/>
        <end position="268"/>
    </location>
</feature>
<dbReference type="Pfam" id="PF00239">
    <property type="entry name" value="Resolvase"/>
    <property type="match status" value="1"/>
</dbReference>
<evidence type="ECO:0000313" key="5">
    <source>
        <dbReference type="Proteomes" id="UP000759273"/>
    </source>
</evidence>
<dbReference type="SMART" id="SM00857">
    <property type="entry name" value="Resolvase"/>
    <property type="match status" value="1"/>
</dbReference>
<dbReference type="Pfam" id="PF13408">
    <property type="entry name" value="Zn_ribbon_recom"/>
    <property type="match status" value="1"/>
</dbReference>
<evidence type="ECO:0000259" key="3">
    <source>
        <dbReference type="PROSITE" id="PS51737"/>
    </source>
</evidence>
<dbReference type="PROSITE" id="PS51736">
    <property type="entry name" value="RECOMBINASES_3"/>
    <property type="match status" value="1"/>
</dbReference>